<keyword evidence="10" id="KW-0325">Glycoprotein</keyword>
<evidence type="ECO:0000259" key="14">
    <source>
        <dbReference type="Pfam" id="PF00060"/>
    </source>
</evidence>
<evidence type="ECO:0008006" key="18">
    <source>
        <dbReference type="Google" id="ProtNLM"/>
    </source>
</evidence>
<dbReference type="GO" id="GO:0015276">
    <property type="term" value="F:ligand-gated monoatomic ion channel activity"/>
    <property type="evidence" value="ECO:0007669"/>
    <property type="project" value="InterPro"/>
</dbReference>
<evidence type="ECO:0000313" key="17">
    <source>
        <dbReference type="Proteomes" id="UP000092460"/>
    </source>
</evidence>
<evidence type="ECO:0000256" key="4">
    <source>
        <dbReference type="ARBA" id="ARBA00022475"/>
    </source>
</evidence>
<keyword evidence="3" id="KW-0813">Transport</keyword>
<organism evidence="16 17">
    <name type="scientific">Glossina palpalis gambiensis</name>
    <dbReference type="NCBI Taxonomy" id="67801"/>
    <lineage>
        <taxon>Eukaryota</taxon>
        <taxon>Metazoa</taxon>
        <taxon>Ecdysozoa</taxon>
        <taxon>Arthropoda</taxon>
        <taxon>Hexapoda</taxon>
        <taxon>Insecta</taxon>
        <taxon>Pterygota</taxon>
        <taxon>Neoptera</taxon>
        <taxon>Endopterygota</taxon>
        <taxon>Diptera</taxon>
        <taxon>Brachycera</taxon>
        <taxon>Muscomorpha</taxon>
        <taxon>Hippoboscoidea</taxon>
        <taxon>Glossinidae</taxon>
        <taxon>Glossina</taxon>
    </lineage>
</organism>
<dbReference type="Pfam" id="PF00060">
    <property type="entry name" value="Lig_chan"/>
    <property type="match status" value="1"/>
</dbReference>
<keyword evidence="5 13" id="KW-0812">Transmembrane</keyword>
<keyword evidence="7" id="KW-0406">Ion transport</keyword>
<evidence type="ECO:0000256" key="9">
    <source>
        <dbReference type="ARBA" id="ARBA00023170"/>
    </source>
</evidence>
<feature type="transmembrane region" description="Helical" evidence="13">
    <location>
        <begin position="322"/>
        <end position="342"/>
    </location>
</feature>
<evidence type="ECO:0000256" key="11">
    <source>
        <dbReference type="ARBA" id="ARBA00023286"/>
    </source>
</evidence>
<evidence type="ECO:0000256" key="10">
    <source>
        <dbReference type="ARBA" id="ARBA00023180"/>
    </source>
</evidence>
<evidence type="ECO:0000256" key="3">
    <source>
        <dbReference type="ARBA" id="ARBA00022448"/>
    </source>
</evidence>
<dbReference type="SUPFAM" id="SSF53850">
    <property type="entry name" value="Periplasmic binding protein-like II"/>
    <property type="match status" value="1"/>
</dbReference>
<keyword evidence="9" id="KW-0675">Receptor</keyword>
<keyword evidence="12" id="KW-0407">Ion channel</keyword>
<feature type="domain" description="Ionotropic glutamate receptor C-terminal" evidence="14">
    <location>
        <begin position="249"/>
        <end position="539"/>
    </location>
</feature>
<protein>
    <recommendedName>
        <fullName evidence="18">Ionotropic glutamate receptor C-terminal domain-containing protein</fullName>
    </recommendedName>
</protein>
<accession>A0A1B0BS36</accession>
<keyword evidence="17" id="KW-1185">Reference proteome</keyword>
<sequence length="582" mass="68784">MTDLRQLLANLLVASQVERCFMIVTDSWYQTLYDNYFFEYSRQPLSYLYVHVKASEDLLSPNYQTVRVLKQIKAFNCDLHFVTLLNGLQVKRFLMFVEKYRILNMSRKFVFMHDNRLIEEDMLQVWSKLLSSIFIQTRDFTRKHQYIGLEVEIMKALGKAMNFKPQLYETSDAEHERWGRLLHNGSYTGLIGEINHGRTLLAMGDLHLFSAYRNILDFSMPHTYECLTFLTPESSQDNSWKTFIQPFSLGMWIGVFLSLFLVGILFYLLSFLHALLVRKSVQPRKFFKFLRKRKSVAITNFRDVRFRIYLNRIRIPLKNEDLFDNFSNCILLTYSMLMYVSLPKIPKNWPLRVLTGWYWIYCILVTVAYKASFTAILANPAPRITVDTLEELKNSQLILTVGSEDNKHLFDNAFDKTLRELGSRTQTGHIGKGTHAYYDNEYFLRHLRLRGIQSDDDREVVLHIMKQCVVNMPVVLGMARNSPLKKSIDKYIRRLLESGLIYKWLQDVVKHFPAEEDLPQEALIDMKKFWSSFVPLLIGYFIGVLIVLGEYWHFRQVVCKHPLYDEHNLNLYYNFMRKFADN</sequence>
<dbReference type="AlphaFoldDB" id="A0A1B0BS36"/>
<comment type="similarity">
    <text evidence="2">Belongs to the glutamate-gated ion channel (TC 1.A.10.1) family.</text>
</comment>
<proteinExistence type="inferred from homology"/>
<dbReference type="STRING" id="67801.A0A1B0BS36"/>
<evidence type="ECO:0000313" key="16">
    <source>
        <dbReference type="EnsemblMetazoa" id="GPPI038847-PA"/>
    </source>
</evidence>
<feature type="domain" description="Ionotropic glutamate receptor L-glutamate and glycine-binding" evidence="15">
    <location>
        <begin position="137"/>
        <end position="232"/>
    </location>
</feature>
<evidence type="ECO:0000256" key="13">
    <source>
        <dbReference type="SAM" id="Phobius"/>
    </source>
</evidence>
<feature type="transmembrane region" description="Helical" evidence="13">
    <location>
        <begin position="533"/>
        <end position="554"/>
    </location>
</feature>
<evidence type="ECO:0000256" key="5">
    <source>
        <dbReference type="ARBA" id="ARBA00022692"/>
    </source>
</evidence>
<name>A0A1B0BS36_9MUSC</name>
<dbReference type="Proteomes" id="UP000092460">
    <property type="component" value="Unassembled WGS sequence"/>
</dbReference>
<reference evidence="16" key="2">
    <citation type="submission" date="2020-05" db="UniProtKB">
        <authorList>
            <consortium name="EnsemblMetazoa"/>
        </authorList>
    </citation>
    <scope>IDENTIFICATION</scope>
    <source>
        <strain evidence="16">IAEA</strain>
    </source>
</reference>
<keyword evidence="11" id="KW-1071">Ligand-gated ion channel</keyword>
<feature type="transmembrane region" description="Helical" evidence="13">
    <location>
        <begin position="357"/>
        <end position="378"/>
    </location>
</feature>
<dbReference type="GO" id="GO:0005886">
    <property type="term" value="C:plasma membrane"/>
    <property type="evidence" value="ECO:0007669"/>
    <property type="project" value="UniProtKB-SubCell"/>
</dbReference>
<dbReference type="InterPro" id="IPR019594">
    <property type="entry name" value="Glu/Gly-bd"/>
</dbReference>
<dbReference type="EnsemblMetazoa" id="GPPI038847-RA">
    <property type="protein sequence ID" value="GPPI038847-PA"/>
    <property type="gene ID" value="GPPI038847"/>
</dbReference>
<evidence type="ECO:0000256" key="12">
    <source>
        <dbReference type="ARBA" id="ARBA00023303"/>
    </source>
</evidence>
<dbReference type="Gene3D" id="3.40.190.10">
    <property type="entry name" value="Periplasmic binding protein-like II"/>
    <property type="match status" value="1"/>
</dbReference>
<dbReference type="Pfam" id="PF10613">
    <property type="entry name" value="Lig_chan-Glu_bd"/>
    <property type="match status" value="1"/>
</dbReference>
<evidence type="ECO:0000256" key="1">
    <source>
        <dbReference type="ARBA" id="ARBA00004651"/>
    </source>
</evidence>
<feature type="transmembrane region" description="Helical" evidence="13">
    <location>
        <begin position="249"/>
        <end position="276"/>
    </location>
</feature>
<dbReference type="PANTHER" id="PTHR42643:SF35">
    <property type="entry name" value="IONOTROPIC RECEPTOR 68A, ISOFORM A"/>
    <property type="match status" value="1"/>
</dbReference>
<comment type="subcellular location">
    <subcellularLocation>
        <location evidence="1">Cell membrane</location>
        <topology evidence="1">Multi-pass membrane protein</topology>
    </subcellularLocation>
</comment>
<reference evidence="17" key="1">
    <citation type="submission" date="2015-01" db="EMBL/GenBank/DDBJ databases">
        <authorList>
            <person name="Aksoy S."/>
            <person name="Warren W."/>
            <person name="Wilson R.K."/>
        </authorList>
    </citation>
    <scope>NUCLEOTIDE SEQUENCE [LARGE SCALE GENOMIC DNA]</scope>
    <source>
        <strain evidence="17">IAEA</strain>
    </source>
</reference>
<evidence type="ECO:0000259" key="15">
    <source>
        <dbReference type="Pfam" id="PF10613"/>
    </source>
</evidence>
<dbReference type="InterPro" id="IPR001320">
    <property type="entry name" value="Iontro_rcpt_C"/>
</dbReference>
<dbReference type="EMBL" id="JXJN01019455">
    <property type="status" value="NOT_ANNOTATED_CDS"/>
    <property type="molecule type" value="Genomic_DNA"/>
</dbReference>
<evidence type="ECO:0000256" key="7">
    <source>
        <dbReference type="ARBA" id="ARBA00023065"/>
    </source>
</evidence>
<dbReference type="VEuPathDB" id="VectorBase:GPPI038847"/>
<keyword evidence="6 13" id="KW-1133">Transmembrane helix</keyword>
<evidence type="ECO:0000256" key="2">
    <source>
        <dbReference type="ARBA" id="ARBA00008685"/>
    </source>
</evidence>
<dbReference type="GO" id="GO:0050907">
    <property type="term" value="P:detection of chemical stimulus involved in sensory perception"/>
    <property type="evidence" value="ECO:0007669"/>
    <property type="project" value="UniProtKB-ARBA"/>
</dbReference>
<dbReference type="PANTHER" id="PTHR42643">
    <property type="entry name" value="IONOTROPIC RECEPTOR 20A-RELATED"/>
    <property type="match status" value="1"/>
</dbReference>
<evidence type="ECO:0000256" key="8">
    <source>
        <dbReference type="ARBA" id="ARBA00023136"/>
    </source>
</evidence>
<dbReference type="Gene3D" id="1.10.287.70">
    <property type="match status" value="1"/>
</dbReference>
<dbReference type="InterPro" id="IPR052192">
    <property type="entry name" value="Insect_Ionotropic_Sensory_Rcpt"/>
</dbReference>
<keyword evidence="8 13" id="KW-0472">Membrane</keyword>
<keyword evidence="4" id="KW-1003">Cell membrane</keyword>
<evidence type="ECO:0000256" key="6">
    <source>
        <dbReference type="ARBA" id="ARBA00022989"/>
    </source>
</evidence>